<evidence type="ECO:0000313" key="3">
    <source>
        <dbReference type="EMBL" id="KAI0306817.1"/>
    </source>
</evidence>
<keyword evidence="1" id="KW-1133">Transmembrane helix</keyword>
<dbReference type="InterPro" id="IPR045338">
    <property type="entry name" value="DUF6535"/>
</dbReference>
<evidence type="ECO:0000256" key="1">
    <source>
        <dbReference type="SAM" id="Phobius"/>
    </source>
</evidence>
<organism evidence="3 4">
    <name type="scientific">Multifurca ochricompacta</name>
    <dbReference type="NCBI Taxonomy" id="376703"/>
    <lineage>
        <taxon>Eukaryota</taxon>
        <taxon>Fungi</taxon>
        <taxon>Dikarya</taxon>
        <taxon>Basidiomycota</taxon>
        <taxon>Agaricomycotina</taxon>
        <taxon>Agaricomycetes</taxon>
        <taxon>Russulales</taxon>
        <taxon>Russulaceae</taxon>
        <taxon>Multifurca</taxon>
    </lineage>
</organism>
<accession>A0AAD4MCT4</accession>
<comment type="caution">
    <text evidence="3">The sequence shown here is derived from an EMBL/GenBank/DDBJ whole genome shotgun (WGS) entry which is preliminary data.</text>
</comment>
<feature type="domain" description="DUF6535" evidence="2">
    <location>
        <begin position="41"/>
        <end position="192"/>
    </location>
</feature>
<keyword evidence="1" id="KW-0472">Membrane</keyword>
<dbReference type="AlphaFoldDB" id="A0AAD4MCT4"/>
<name>A0AAD4MCT4_9AGAM</name>
<proteinExistence type="predicted"/>
<dbReference type="Proteomes" id="UP001203297">
    <property type="component" value="Unassembled WGS sequence"/>
</dbReference>
<gene>
    <name evidence="3" type="ORF">B0F90DRAFT_1945542</name>
</gene>
<feature type="transmembrane region" description="Helical" evidence="1">
    <location>
        <begin position="63"/>
        <end position="82"/>
    </location>
</feature>
<keyword evidence="4" id="KW-1185">Reference proteome</keyword>
<evidence type="ECO:0000313" key="4">
    <source>
        <dbReference type="Proteomes" id="UP001203297"/>
    </source>
</evidence>
<protein>
    <recommendedName>
        <fullName evidence="2">DUF6535 domain-containing protein</fullName>
    </recommendedName>
</protein>
<sequence length="400" mass="45340">MDHANVNPETVVEGDIELARVTSAENLELGNHYRDPSGKLWSMYLTEAEKLDKVMTESWKGEADSILVFTGLFSATVAAFIIESYKKLSPDSGEATVMLLTQISQQLVNISNGTPLQTTPMSGINATFKPPASAVRVNVIWFLGLVLSLTSALHATLFQQWGRRYLALSQTRGSPYKRARIRAYMYDGIKEISYRLPFPYQQDRCLLRSWLRFGIYPCVLGNNDITEPGSKLSIQHTTHSSGMAGIKLLHGHPPSRPPTARFFCKFTWWIKLRLQIRQCRRWYSDGLQRSIELAATGEPWIVDASALKWTLVVLMRIKKLKILWHACPGISTLPLSRTRLQQYFLSWTSNRCPTYPWLSSPGASRDLRAWSFSSHRGAAQEQTARVPEVSLVLWKGIHRD</sequence>
<evidence type="ECO:0000259" key="2">
    <source>
        <dbReference type="Pfam" id="PF20153"/>
    </source>
</evidence>
<reference evidence="3" key="1">
    <citation type="journal article" date="2022" name="New Phytol.">
        <title>Evolutionary transition to the ectomycorrhizal habit in the genomes of a hyperdiverse lineage of mushroom-forming fungi.</title>
        <authorList>
            <person name="Looney B."/>
            <person name="Miyauchi S."/>
            <person name="Morin E."/>
            <person name="Drula E."/>
            <person name="Courty P.E."/>
            <person name="Kohler A."/>
            <person name="Kuo A."/>
            <person name="LaButti K."/>
            <person name="Pangilinan J."/>
            <person name="Lipzen A."/>
            <person name="Riley R."/>
            <person name="Andreopoulos W."/>
            <person name="He G."/>
            <person name="Johnson J."/>
            <person name="Nolan M."/>
            <person name="Tritt A."/>
            <person name="Barry K.W."/>
            <person name="Grigoriev I.V."/>
            <person name="Nagy L.G."/>
            <person name="Hibbett D."/>
            <person name="Henrissat B."/>
            <person name="Matheny P.B."/>
            <person name="Labbe J."/>
            <person name="Martin F.M."/>
        </authorList>
    </citation>
    <scope>NUCLEOTIDE SEQUENCE</scope>
    <source>
        <strain evidence="3">BPL690</strain>
    </source>
</reference>
<dbReference type="Pfam" id="PF20153">
    <property type="entry name" value="DUF6535"/>
    <property type="match status" value="1"/>
</dbReference>
<dbReference type="EMBL" id="WTXG01000002">
    <property type="protein sequence ID" value="KAI0306817.1"/>
    <property type="molecule type" value="Genomic_DNA"/>
</dbReference>
<keyword evidence="1" id="KW-0812">Transmembrane</keyword>
<feature type="transmembrane region" description="Helical" evidence="1">
    <location>
        <begin position="139"/>
        <end position="158"/>
    </location>
</feature>